<dbReference type="GO" id="GO:0003700">
    <property type="term" value="F:DNA-binding transcription factor activity"/>
    <property type="evidence" value="ECO:0007669"/>
    <property type="project" value="TreeGrafter"/>
</dbReference>
<dbReference type="EMBL" id="CP032698">
    <property type="protein sequence ID" value="AYG78840.1"/>
    <property type="molecule type" value="Genomic_DNA"/>
</dbReference>
<dbReference type="SUPFAM" id="SSF46689">
    <property type="entry name" value="Homeodomain-like"/>
    <property type="match status" value="1"/>
</dbReference>
<dbReference type="InterPro" id="IPR009057">
    <property type="entry name" value="Homeodomain-like_sf"/>
</dbReference>
<proteinExistence type="predicted"/>
<protein>
    <submittedName>
        <fullName evidence="7">A-factor receptor protein</fullName>
    </submittedName>
</protein>
<keyword evidence="2 4" id="KW-0238">DNA-binding</keyword>
<dbReference type="RefSeq" id="WP_162952429.1">
    <property type="nucleotide sequence ID" value="NZ_CP032698.1"/>
</dbReference>
<dbReference type="InterPro" id="IPR036271">
    <property type="entry name" value="Tet_transcr_reg_TetR-rel_C_sf"/>
</dbReference>
<reference evidence="7 8" key="1">
    <citation type="submission" date="2018-10" db="EMBL/GenBank/DDBJ databases">
        <title>Relationship between Morphology and Antimicrobial Activity in Streptomyces.</title>
        <authorList>
            <person name="Kang H.J."/>
            <person name="Kim S.B."/>
        </authorList>
    </citation>
    <scope>NUCLEOTIDE SEQUENCE [LARGE SCALE GENOMIC DNA]</scope>
    <source>
        <strain evidence="7 8">BH38</strain>
    </source>
</reference>
<dbReference type="AlphaFoldDB" id="A0A387HCY7"/>
<dbReference type="InterPro" id="IPR050109">
    <property type="entry name" value="HTH-type_TetR-like_transc_reg"/>
</dbReference>
<dbReference type="InterPro" id="IPR001647">
    <property type="entry name" value="HTH_TetR"/>
</dbReference>
<dbReference type="NCBIfam" id="NF041196">
    <property type="entry name" value="ScbR_bind_reg"/>
    <property type="match status" value="1"/>
</dbReference>
<keyword evidence="8" id="KW-1185">Reference proteome</keyword>
<dbReference type="PANTHER" id="PTHR30055">
    <property type="entry name" value="HTH-TYPE TRANSCRIPTIONAL REGULATOR RUTR"/>
    <property type="match status" value="1"/>
</dbReference>
<dbReference type="PANTHER" id="PTHR30055:SF234">
    <property type="entry name" value="HTH-TYPE TRANSCRIPTIONAL REGULATOR BETI"/>
    <property type="match status" value="1"/>
</dbReference>
<gene>
    <name evidence="7" type="primary">arpA_1</name>
    <name evidence="7" type="ORF">DWB77_00949</name>
</gene>
<evidence type="ECO:0000256" key="2">
    <source>
        <dbReference type="ARBA" id="ARBA00023125"/>
    </source>
</evidence>
<evidence type="ECO:0000256" key="4">
    <source>
        <dbReference type="PROSITE-ProRule" id="PRU00335"/>
    </source>
</evidence>
<evidence type="ECO:0000256" key="5">
    <source>
        <dbReference type="SAM" id="MobiDB-lite"/>
    </source>
</evidence>
<accession>A0A387HCY7</accession>
<evidence type="ECO:0000256" key="1">
    <source>
        <dbReference type="ARBA" id="ARBA00023015"/>
    </source>
</evidence>
<keyword evidence="3" id="KW-0804">Transcription</keyword>
<evidence type="ECO:0000313" key="7">
    <source>
        <dbReference type="EMBL" id="AYG78840.1"/>
    </source>
</evidence>
<dbReference type="KEGG" id="shun:DWB77_00949"/>
<organism evidence="7 8">
    <name type="scientific">Streptomyces hundungensis</name>
    <dbReference type="NCBI Taxonomy" id="1077946"/>
    <lineage>
        <taxon>Bacteria</taxon>
        <taxon>Bacillati</taxon>
        <taxon>Actinomycetota</taxon>
        <taxon>Actinomycetes</taxon>
        <taxon>Kitasatosporales</taxon>
        <taxon>Streptomycetaceae</taxon>
        <taxon>Streptomyces</taxon>
    </lineage>
</organism>
<feature type="region of interest" description="Disordered" evidence="5">
    <location>
        <begin position="187"/>
        <end position="207"/>
    </location>
</feature>
<dbReference type="Proteomes" id="UP000271554">
    <property type="component" value="Chromosome"/>
</dbReference>
<sequence length="207" mass="22752">MKQERAVQTRHTLIRAAARVFEERGYAQASLREISAVAGMSVGALHFHFASKAHLFEEVEAAGRASLHWAARQAERPGMDALQKLTAISNALAVQIRTDVVSRAGFHLNSQSEPGSPGRLQDEWRACVGHLLKEAAHQDLLDADLDVTDLADAYFAATLGMELLSRKAHRPLSCHALAGLWQLTLPSRKSTPRHTPTPETARLPSRR</sequence>
<dbReference type="Gene3D" id="1.10.357.10">
    <property type="entry name" value="Tetracycline Repressor, domain 2"/>
    <property type="match status" value="1"/>
</dbReference>
<feature type="domain" description="HTH tetR-type" evidence="6">
    <location>
        <begin position="7"/>
        <end position="67"/>
    </location>
</feature>
<dbReference type="PRINTS" id="PR00455">
    <property type="entry name" value="HTHTETR"/>
</dbReference>
<dbReference type="PROSITE" id="PS50977">
    <property type="entry name" value="HTH_TETR_2"/>
    <property type="match status" value="1"/>
</dbReference>
<dbReference type="GO" id="GO:0000976">
    <property type="term" value="F:transcription cis-regulatory region binding"/>
    <property type="evidence" value="ECO:0007669"/>
    <property type="project" value="TreeGrafter"/>
</dbReference>
<evidence type="ECO:0000259" key="6">
    <source>
        <dbReference type="PROSITE" id="PS50977"/>
    </source>
</evidence>
<feature type="compositionally biased region" description="Polar residues" evidence="5">
    <location>
        <begin position="187"/>
        <end position="198"/>
    </location>
</feature>
<evidence type="ECO:0000313" key="8">
    <source>
        <dbReference type="Proteomes" id="UP000271554"/>
    </source>
</evidence>
<feature type="DNA-binding region" description="H-T-H motif" evidence="4">
    <location>
        <begin position="30"/>
        <end position="49"/>
    </location>
</feature>
<keyword evidence="1" id="KW-0805">Transcription regulation</keyword>
<evidence type="ECO:0000256" key="3">
    <source>
        <dbReference type="ARBA" id="ARBA00023163"/>
    </source>
</evidence>
<dbReference type="InterPro" id="IPR047923">
    <property type="entry name" value="ArpA-like"/>
</dbReference>
<name>A0A387HCY7_9ACTN</name>
<dbReference type="SUPFAM" id="SSF48498">
    <property type="entry name" value="Tetracyclin repressor-like, C-terminal domain"/>
    <property type="match status" value="1"/>
</dbReference>
<keyword evidence="7" id="KW-0675">Receptor</keyword>
<dbReference type="Pfam" id="PF00440">
    <property type="entry name" value="TetR_N"/>
    <property type="match status" value="1"/>
</dbReference>